<dbReference type="PROSITE" id="PS51782">
    <property type="entry name" value="LYSM"/>
    <property type="match status" value="1"/>
</dbReference>
<name>A0A135YQ19_9FIRM</name>
<dbReference type="Pfam" id="PF01476">
    <property type="entry name" value="LysM"/>
    <property type="match status" value="1"/>
</dbReference>
<dbReference type="CDD" id="cd00118">
    <property type="entry name" value="LysM"/>
    <property type="match status" value="1"/>
</dbReference>
<protein>
    <submittedName>
        <fullName evidence="2">LysM domain protein</fullName>
    </submittedName>
</protein>
<feature type="domain" description="LysM" evidence="1">
    <location>
        <begin position="177"/>
        <end position="231"/>
    </location>
</feature>
<evidence type="ECO:0000259" key="1">
    <source>
        <dbReference type="PROSITE" id="PS51782"/>
    </source>
</evidence>
<dbReference type="PATRIC" id="fig|1261.5.peg.1385"/>
<dbReference type="Proteomes" id="UP000070326">
    <property type="component" value="Unassembled WGS sequence"/>
</dbReference>
<gene>
    <name evidence="2" type="ORF">HMPREF3195_01382</name>
</gene>
<dbReference type="RefSeq" id="WP_061101926.1">
    <property type="nucleotide sequence ID" value="NZ_KQ961832.1"/>
</dbReference>
<dbReference type="InterPro" id="IPR018392">
    <property type="entry name" value="LysM"/>
</dbReference>
<organism evidence="2 3">
    <name type="scientific">Peptostreptococcus anaerobius</name>
    <dbReference type="NCBI Taxonomy" id="1261"/>
    <lineage>
        <taxon>Bacteria</taxon>
        <taxon>Bacillati</taxon>
        <taxon>Bacillota</taxon>
        <taxon>Clostridia</taxon>
        <taxon>Peptostreptococcales</taxon>
        <taxon>Peptostreptococcaceae</taxon>
        <taxon>Peptostreptococcus</taxon>
    </lineage>
</organism>
<dbReference type="EMBL" id="LSQZ01000071">
    <property type="protein sequence ID" value="KXI11477.1"/>
    <property type="molecule type" value="Genomic_DNA"/>
</dbReference>
<sequence length="232" mass="26746">MEAWLKTEGKSFRFPVVPQDIEVTGAYKIDTEYLANGNEVAMYVGRSLNRTSLSSHFPSDKDRTYLDFYDFPDPQECVRIVDEIARSQSEIRYIVTESEINWPIKITSFKRGPADGSNDIEFTLDIIEYEPPKAVSWAPSQPKPSGKNDIKKTGLDTQTLKSFKKIENKPKSNSKVRYHTVKRGDCLWDIAFKYYRNGSQYHKIKNNAENQKNYPKLKASNVIYSGWKLVIP</sequence>
<accession>A0A135YQ19</accession>
<dbReference type="Gene3D" id="3.10.350.10">
    <property type="entry name" value="LysM domain"/>
    <property type="match status" value="1"/>
</dbReference>
<dbReference type="STRING" id="1261.HMPREF3195_01382"/>
<comment type="caution">
    <text evidence="2">The sequence shown here is derived from an EMBL/GenBank/DDBJ whole genome shotgun (WGS) entry which is preliminary data.</text>
</comment>
<dbReference type="InterPro" id="IPR036779">
    <property type="entry name" value="LysM_dom_sf"/>
</dbReference>
<evidence type="ECO:0000313" key="2">
    <source>
        <dbReference type="EMBL" id="KXI11477.1"/>
    </source>
</evidence>
<reference evidence="2 3" key="1">
    <citation type="submission" date="2016-02" db="EMBL/GenBank/DDBJ databases">
        <authorList>
            <person name="Wen L."/>
            <person name="He K."/>
            <person name="Yang H."/>
        </authorList>
    </citation>
    <scope>NUCLEOTIDE SEQUENCE [LARGE SCALE GENOMIC DNA]</scope>
    <source>
        <strain evidence="2 3">MJR8628A</strain>
    </source>
</reference>
<proteinExistence type="predicted"/>
<evidence type="ECO:0000313" key="3">
    <source>
        <dbReference type="Proteomes" id="UP000070326"/>
    </source>
</evidence>
<dbReference type="AlphaFoldDB" id="A0A135YQ19"/>